<dbReference type="PROSITE" id="PS50280">
    <property type="entry name" value="SET"/>
    <property type="match status" value="1"/>
</dbReference>
<dbReference type="InterPro" id="IPR044417">
    <property type="entry name" value="PRDM7_9_PR-SET"/>
</dbReference>
<dbReference type="Gene3D" id="2.170.270.10">
    <property type="entry name" value="SET domain"/>
    <property type="match status" value="1"/>
</dbReference>
<evidence type="ECO:0000256" key="10">
    <source>
        <dbReference type="ARBA" id="ARBA00022833"/>
    </source>
</evidence>
<feature type="compositionally biased region" description="Basic and acidic residues" evidence="16">
    <location>
        <begin position="79"/>
        <end position="91"/>
    </location>
</feature>
<dbReference type="FunFam" id="3.30.160.60:FF:000616">
    <property type="entry name" value="PR domain zinc finger protein 13"/>
    <property type="match status" value="1"/>
</dbReference>
<keyword evidence="6" id="KW-0949">S-adenosyl-L-methionine</keyword>
<evidence type="ECO:0000256" key="5">
    <source>
        <dbReference type="ARBA" id="ARBA00022679"/>
    </source>
</evidence>
<dbReference type="STRING" id="9258.ENSOANP00000023377"/>
<keyword evidence="13" id="KW-0804">Transcription</keyword>
<feature type="domain" description="SET" evidence="18">
    <location>
        <begin position="158"/>
        <end position="272"/>
    </location>
</feature>
<evidence type="ECO:0000256" key="6">
    <source>
        <dbReference type="ARBA" id="ARBA00022691"/>
    </source>
</evidence>
<feature type="compositionally biased region" description="Basic and acidic residues" evidence="16">
    <location>
        <begin position="387"/>
        <end position="413"/>
    </location>
</feature>
<feature type="region of interest" description="Disordered" evidence="16">
    <location>
        <begin position="72"/>
        <end position="91"/>
    </location>
</feature>
<feature type="domain" description="C2H2-type" evidence="17">
    <location>
        <begin position="435"/>
        <end position="462"/>
    </location>
</feature>
<evidence type="ECO:0000256" key="1">
    <source>
        <dbReference type="ARBA" id="ARBA00004123"/>
    </source>
</evidence>
<evidence type="ECO:0000256" key="15">
    <source>
        <dbReference type="PROSITE-ProRule" id="PRU00042"/>
    </source>
</evidence>
<evidence type="ECO:0000256" key="14">
    <source>
        <dbReference type="ARBA" id="ARBA00023242"/>
    </source>
</evidence>
<evidence type="ECO:0000256" key="4">
    <source>
        <dbReference type="ARBA" id="ARBA00022603"/>
    </source>
</evidence>
<dbReference type="FunFam" id="3.30.160.60:FF:000100">
    <property type="entry name" value="Zinc finger 45-like"/>
    <property type="match status" value="1"/>
</dbReference>
<dbReference type="Ensembl" id="ENSOANT00000023381.2">
    <property type="protein sequence ID" value="ENSOANP00000023377.2"/>
    <property type="gene ID" value="ENSOANG00000014846.2"/>
</dbReference>
<evidence type="ECO:0000259" key="17">
    <source>
        <dbReference type="PROSITE" id="PS50157"/>
    </source>
</evidence>
<dbReference type="HOGENOM" id="CLU_961509_0_0_1"/>
<protein>
    <recommendedName>
        <fullName evidence="21">PR/SET domain 7</fullName>
    </recommendedName>
</protein>
<dbReference type="Proteomes" id="UP000002279">
    <property type="component" value="Chromosome X5"/>
</dbReference>
<evidence type="ECO:0000256" key="12">
    <source>
        <dbReference type="ARBA" id="ARBA00023015"/>
    </source>
</evidence>
<dbReference type="KEGG" id="oaa:100075773"/>
<feature type="domain" description="C2H2-type" evidence="17">
    <location>
        <begin position="491"/>
        <end position="518"/>
    </location>
</feature>
<keyword evidence="11" id="KW-0156">Chromatin regulator</keyword>
<feature type="domain" description="C2H2-type" evidence="17">
    <location>
        <begin position="519"/>
        <end position="546"/>
    </location>
</feature>
<keyword evidence="4" id="KW-0489">Methyltransferase</keyword>
<feature type="compositionally biased region" description="Basic and acidic residues" evidence="16">
    <location>
        <begin position="364"/>
        <end position="373"/>
    </location>
</feature>
<dbReference type="FunFam" id="3.30.160.60:FF:000184">
    <property type="entry name" value="Zinc finger protein 333"/>
    <property type="match status" value="1"/>
</dbReference>
<dbReference type="Pfam" id="PF00096">
    <property type="entry name" value="zf-C2H2"/>
    <property type="match status" value="3"/>
</dbReference>
<dbReference type="GO" id="GO:0010468">
    <property type="term" value="P:regulation of gene expression"/>
    <property type="evidence" value="ECO:0000318"/>
    <property type="project" value="GO_Central"/>
</dbReference>
<dbReference type="InterPro" id="IPR050331">
    <property type="entry name" value="Zinc_finger"/>
</dbReference>
<dbReference type="GO" id="GO:0042800">
    <property type="term" value="F:histone H3K4 methyltransferase activity"/>
    <property type="evidence" value="ECO:0007669"/>
    <property type="project" value="UniProtKB-ARBA"/>
</dbReference>
<keyword evidence="10" id="KW-0862">Zinc</keyword>
<evidence type="ECO:0000313" key="19">
    <source>
        <dbReference type="Ensembl" id="ENSOANP00000023377.2"/>
    </source>
</evidence>
<reference evidence="19" key="2">
    <citation type="submission" date="2025-08" db="UniProtKB">
        <authorList>
            <consortium name="Ensembl"/>
        </authorList>
    </citation>
    <scope>IDENTIFICATION</scope>
    <source>
        <strain evidence="19">Glennie</strain>
    </source>
</reference>
<dbReference type="SUPFAM" id="SSF82199">
    <property type="entry name" value="SET domain"/>
    <property type="match status" value="1"/>
</dbReference>
<dbReference type="eggNOG" id="KOG2461">
    <property type="taxonomic scope" value="Eukaryota"/>
</dbReference>
<dbReference type="Pfam" id="PF13912">
    <property type="entry name" value="zf-C2H2_6"/>
    <property type="match status" value="1"/>
</dbReference>
<dbReference type="Bgee" id="ENSOANG00000014846">
    <property type="expression patterns" value="Expressed in testis"/>
</dbReference>
<dbReference type="GO" id="GO:0008270">
    <property type="term" value="F:zinc ion binding"/>
    <property type="evidence" value="ECO:0007669"/>
    <property type="project" value="UniProtKB-KW"/>
</dbReference>
<comment type="subcellular location">
    <subcellularLocation>
        <location evidence="2">Chromosome</location>
    </subcellularLocation>
    <subcellularLocation>
        <location evidence="1">Nucleus</location>
    </subcellularLocation>
</comment>
<sequence>MSGEQEPAPLDSRRSRKLEEPSRRTRVGKMKKMLQEKGLRENMMEARMNSSMEPHHQRRKDLPEVLQMKITRNRSNAETSRENGHSEDKSQVRDFNLRKQERKSYIEGFEHKEDDYLFCEKCQLYFVEKCSVHGPPIFIKDSAAEKYQENRSVVTLPPGLQIKTSGIPNAGLGVWNQGTTLSRGLHFGPYMGIRTNNERESYSGYSWMIVRGKNYYEYLDGKNTSFSNWMRYVNCARTEEEQNLMAIQFHGEIYYRTCRVIPPGQELLVWYGEEYARNLGILSYNKNPEPGERPHSSGGSFAPSARGGGVKQRIWSKCRSAALQRTRERRNSTHDFPPKHEDTAARQDERQCPDRGRAKQRGVRKSEQIERAKAMGRKKTLGALSPQRREGLSDEAGQRKKSGHEKSGHEQLRQKPGPSEAWAGPAEGSAIPRRHCCDVCGKAFNRLSRLKLHKRIHTGEKPLACRYCKRAFSDPSNLKRHLRIHTEVKPYECKICGKAFGDPSNLKRHAFSHTGEKPFACPDCGRRFSRKDHLNEHRAKHAEDNIIPNTRGTGNLSATVVEKSFWCVSTKNYQIHKEVTIYMRK</sequence>
<keyword evidence="5" id="KW-0808">Transferase</keyword>
<keyword evidence="7" id="KW-0479">Metal-binding</keyword>
<keyword evidence="14" id="KW-0539">Nucleus</keyword>
<dbReference type="RefSeq" id="XP_028910583.1">
    <property type="nucleotide sequence ID" value="XM_029054750.2"/>
</dbReference>
<evidence type="ECO:0000256" key="3">
    <source>
        <dbReference type="ARBA" id="ARBA00022454"/>
    </source>
</evidence>
<keyword evidence="20" id="KW-1185">Reference proteome</keyword>
<keyword evidence="8" id="KW-0677">Repeat</keyword>
<dbReference type="GeneID" id="100075773"/>
<dbReference type="SMART" id="SM00355">
    <property type="entry name" value="ZnF_C2H2"/>
    <property type="match status" value="4"/>
</dbReference>
<dbReference type="PROSITE" id="PS00028">
    <property type="entry name" value="ZINC_FINGER_C2H2_1"/>
    <property type="match status" value="4"/>
</dbReference>
<dbReference type="GeneTree" id="ENSGT00940000158211"/>
<dbReference type="PANTHER" id="PTHR16515:SF57">
    <property type="entry name" value="ZINC FINGER PROTEIN 154-LIKE"/>
    <property type="match status" value="1"/>
</dbReference>
<evidence type="ECO:0000256" key="2">
    <source>
        <dbReference type="ARBA" id="ARBA00004286"/>
    </source>
</evidence>
<dbReference type="eggNOG" id="KOG1721">
    <property type="taxonomic scope" value="Eukaryota"/>
</dbReference>
<name>F7BY41_ORNAN</name>
<dbReference type="SUPFAM" id="SSF57667">
    <property type="entry name" value="beta-beta-alpha zinc fingers"/>
    <property type="match status" value="2"/>
</dbReference>
<reference evidence="19" key="3">
    <citation type="submission" date="2025-09" db="UniProtKB">
        <authorList>
            <consortium name="Ensembl"/>
        </authorList>
    </citation>
    <scope>IDENTIFICATION</scope>
    <source>
        <strain evidence="19">Glennie</strain>
    </source>
</reference>
<evidence type="ECO:0000256" key="7">
    <source>
        <dbReference type="ARBA" id="ARBA00022723"/>
    </source>
</evidence>
<dbReference type="InterPro" id="IPR036236">
    <property type="entry name" value="Znf_C2H2_sf"/>
</dbReference>
<dbReference type="GO" id="GO:0032259">
    <property type="term" value="P:methylation"/>
    <property type="evidence" value="ECO:0007669"/>
    <property type="project" value="UniProtKB-KW"/>
</dbReference>
<proteinExistence type="predicted"/>
<feature type="compositionally biased region" description="Basic and acidic residues" evidence="16">
    <location>
        <begin position="11"/>
        <end position="23"/>
    </location>
</feature>
<dbReference type="OMA" id="IDICAAH"/>
<evidence type="ECO:0000313" key="20">
    <source>
        <dbReference type="Proteomes" id="UP000002279"/>
    </source>
</evidence>
<dbReference type="InterPro" id="IPR046341">
    <property type="entry name" value="SET_dom_sf"/>
</dbReference>
<evidence type="ECO:0000256" key="16">
    <source>
        <dbReference type="SAM" id="MobiDB-lite"/>
    </source>
</evidence>
<accession>F7BY41</accession>
<dbReference type="FunFam" id="2.170.270.10:FF:000031">
    <property type="entry name" value="probable histone-lysine N-methyltransferase PRDM7"/>
    <property type="match status" value="1"/>
</dbReference>
<dbReference type="CDD" id="cd19193">
    <property type="entry name" value="PR-SET_PRDM7_9"/>
    <property type="match status" value="1"/>
</dbReference>
<evidence type="ECO:0008006" key="21">
    <source>
        <dbReference type="Google" id="ProtNLM"/>
    </source>
</evidence>
<dbReference type="InParanoid" id="F7BY41"/>
<dbReference type="InterPro" id="IPR013087">
    <property type="entry name" value="Znf_C2H2_type"/>
</dbReference>
<feature type="domain" description="C2H2-type" evidence="17">
    <location>
        <begin position="463"/>
        <end position="490"/>
    </location>
</feature>
<dbReference type="PROSITE" id="PS50157">
    <property type="entry name" value="ZINC_FINGER_C2H2_2"/>
    <property type="match status" value="4"/>
</dbReference>
<organism evidence="19 20">
    <name type="scientific">Ornithorhynchus anatinus</name>
    <name type="common">Duckbill platypus</name>
    <dbReference type="NCBI Taxonomy" id="9258"/>
    <lineage>
        <taxon>Eukaryota</taxon>
        <taxon>Metazoa</taxon>
        <taxon>Chordata</taxon>
        <taxon>Craniata</taxon>
        <taxon>Vertebrata</taxon>
        <taxon>Euteleostomi</taxon>
        <taxon>Mammalia</taxon>
        <taxon>Monotremata</taxon>
        <taxon>Ornithorhynchidae</taxon>
        <taxon>Ornithorhynchus</taxon>
    </lineage>
</organism>
<evidence type="ECO:0000256" key="11">
    <source>
        <dbReference type="ARBA" id="ARBA00022853"/>
    </source>
</evidence>
<evidence type="ECO:0000256" key="8">
    <source>
        <dbReference type="ARBA" id="ARBA00022737"/>
    </source>
</evidence>
<dbReference type="GO" id="GO:0005634">
    <property type="term" value="C:nucleus"/>
    <property type="evidence" value="ECO:0000318"/>
    <property type="project" value="GO_Central"/>
</dbReference>
<evidence type="ECO:0000256" key="9">
    <source>
        <dbReference type="ARBA" id="ARBA00022771"/>
    </source>
</evidence>
<dbReference type="OrthoDB" id="9439903at2759"/>
<keyword evidence="9 15" id="KW-0863">Zinc-finger</keyword>
<dbReference type="Pfam" id="PF21549">
    <property type="entry name" value="PRDM2_PR"/>
    <property type="match status" value="1"/>
</dbReference>
<feature type="region of interest" description="Disordered" evidence="16">
    <location>
        <begin position="1"/>
        <end position="40"/>
    </location>
</feature>
<reference evidence="19 20" key="1">
    <citation type="journal article" date="2008" name="Nature">
        <title>Genome analysis of the platypus reveals unique signatures of evolution.</title>
        <authorList>
            <person name="Warren W.C."/>
            <person name="Hillier L.W."/>
            <person name="Marshall Graves J.A."/>
            <person name="Birney E."/>
            <person name="Ponting C.P."/>
            <person name="Grutzner F."/>
            <person name="Belov K."/>
            <person name="Miller W."/>
            <person name="Clarke L."/>
            <person name="Chinwalla A.T."/>
            <person name="Yang S.P."/>
            <person name="Heger A."/>
            <person name="Locke D.P."/>
            <person name="Miethke P."/>
            <person name="Waters P.D."/>
            <person name="Veyrunes F."/>
            <person name="Fulton L."/>
            <person name="Fulton B."/>
            <person name="Graves T."/>
            <person name="Wallis J."/>
            <person name="Puente X.S."/>
            <person name="Lopez-Otin C."/>
            <person name="Ordonez G.R."/>
            <person name="Eichler E.E."/>
            <person name="Chen L."/>
            <person name="Cheng Z."/>
            <person name="Deakin J.E."/>
            <person name="Alsop A."/>
            <person name="Thompson K."/>
            <person name="Kirby P."/>
            <person name="Papenfuss A.T."/>
            <person name="Wakefield M.J."/>
            <person name="Olender T."/>
            <person name="Lancet D."/>
            <person name="Huttley G.A."/>
            <person name="Smit A.F."/>
            <person name="Pask A."/>
            <person name="Temple-Smith P."/>
            <person name="Batzer M.A."/>
            <person name="Walker J.A."/>
            <person name="Konkel M.K."/>
            <person name="Harris R.S."/>
            <person name="Whittington C.M."/>
            <person name="Wong E.S."/>
            <person name="Gemmell N.J."/>
            <person name="Buschiazzo E."/>
            <person name="Vargas Jentzsch I.M."/>
            <person name="Merkel A."/>
            <person name="Schmitz J."/>
            <person name="Zemann A."/>
            <person name="Churakov G."/>
            <person name="Kriegs J.O."/>
            <person name="Brosius J."/>
            <person name="Murchison E.P."/>
            <person name="Sachidanandam R."/>
            <person name="Smith C."/>
            <person name="Hannon G.J."/>
            <person name="Tsend-Ayush E."/>
            <person name="McMillan D."/>
            <person name="Attenborough R."/>
            <person name="Rens W."/>
            <person name="Ferguson-Smith M."/>
            <person name="Lefevre C.M."/>
            <person name="Sharp J.A."/>
            <person name="Nicholas K.R."/>
            <person name="Ray D.A."/>
            <person name="Kube M."/>
            <person name="Reinhardt R."/>
            <person name="Pringle T.H."/>
            <person name="Taylor J."/>
            <person name="Jones R.C."/>
            <person name="Nixon B."/>
            <person name="Dacheux J.L."/>
            <person name="Niwa H."/>
            <person name="Sekita Y."/>
            <person name="Huang X."/>
            <person name="Stark A."/>
            <person name="Kheradpour P."/>
            <person name="Kellis M."/>
            <person name="Flicek P."/>
            <person name="Chen Y."/>
            <person name="Webber C."/>
            <person name="Hardison R."/>
            <person name="Nelson J."/>
            <person name="Hallsworth-Pepin K."/>
            <person name="Delehaunty K."/>
            <person name="Markovic C."/>
            <person name="Minx P."/>
            <person name="Feng Y."/>
            <person name="Kremitzki C."/>
            <person name="Mitreva M."/>
            <person name="Glasscock J."/>
            <person name="Wylie T."/>
            <person name="Wohldmann P."/>
            <person name="Thiru P."/>
            <person name="Nhan M.N."/>
            <person name="Pohl C.S."/>
            <person name="Smith S.M."/>
            <person name="Hou S."/>
            <person name="Nefedov M."/>
            <person name="de Jong P.J."/>
            <person name="Renfree M.B."/>
            <person name="Mardis E.R."/>
            <person name="Wilson R.K."/>
        </authorList>
    </citation>
    <scope>NUCLEOTIDE SEQUENCE [LARGE SCALE GENOMIC DNA]</scope>
    <source>
        <strain evidence="19 20">Glennie</strain>
    </source>
</reference>
<dbReference type="PANTHER" id="PTHR16515">
    <property type="entry name" value="PR DOMAIN ZINC FINGER PROTEIN"/>
    <property type="match status" value="1"/>
</dbReference>
<gene>
    <name evidence="19" type="primary">LOC100075773</name>
</gene>
<dbReference type="Gene3D" id="3.30.160.60">
    <property type="entry name" value="Classic Zinc Finger"/>
    <property type="match status" value="4"/>
</dbReference>
<keyword evidence="12" id="KW-0805">Transcription regulation</keyword>
<dbReference type="InterPro" id="IPR001214">
    <property type="entry name" value="SET_dom"/>
</dbReference>
<dbReference type="AlphaFoldDB" id="F7BY41"/>
<keyword evidence="3" id="KW-0158">Chromosome</keyword>
<feature type="region of interest" description="Disordered" evidence="16">
    <location>
        <begin position="287"/>
        <end position="429"/>
    </location>
</feature>
<dbReference type="GO" id="GO:0005694">
    <property type="term" value="C:chromosome"/>
    <property type="evidence" value="ECO:0007669"/>
    <property type="project" value="UniProtKB-SubCell"/>
</dbReference>
<evidence type="ECO:0000256" key="13">
    <source>
        <dbReference type="ARBA" id="ARBA00023163"/>
    </source>
</evidence>
<evidence type="ECO:0000259" key="18">
    <source>
        <dbReference type="PROSITE" id="PS50280"/>
    </source>
</evidence>
<dbReference type="FunFam" id="3.30.160.60:FF:001636">
    <property type="entry name" value="CLUMA_CG004886, isoform A"/>
    <property type="match status" value="1"/>
</dbReference>
<feature type="compositionally biased region" description="Basic and acidic residues" evidence="16">
    <location>
        <begin position="325"/>
        <end position="357"/>
    </location>
</feature>